<proteinExistence type="predicted"/>
<protein>
    <submittedName>
        <fullName evidence="2">Uncharacterized protein</fullName>
    </submittedName>
</protein>
<accession>A0AC35F6T6</accession>
<name>A0AC35F6T6_9BILA</name>
<evidence type="ECO:0000313" key="1">
    <source>
        <dbReference type="Proteomes" id="UP000887580"/>
    </source>
</evidence>
<dbReference type="WBParaSite" id="PS1159_v2.g1452.t1">
    <property type="protein sequence ID" value="PS1159_v2.g1452.t1"/>
    <property type="gene ID" value="PS1159_v2.g1452"/>
</dbReference>
<sequence length="366" mass="40654">MITHPGIYDIKLIDQSIKLRIWTNKCYGKLTVCYDSVDYESVQPPSICKKSKQTGFDLEIDPTHIRLIDGKFTPGKGHKNGCDETSYYNAGRPYIKPGYIITLNVIHASPYCSLIVRNASLDERAFISLPPKRSRPTPSSLTPTISTPSLSKPTTSQRSPTLTNLTPLSPPQSLSKRPSTPSPPSTSTSTFSTPLTWYENAIVELTWSKNAIDSLRKPWHFGLPIWFWIIVISFVTALFIIFLLLMGLCIYVKCIQKRKCQPKVYEVPKLSNKKLKIEGSKESKEFKEKIQDQSKSTVEAIAVSSVNPPASTLLPATLTQLPPSDSTKLEDDLKSTLKLTLLQPSPTTTTTISTTDGSSKKSQITT</sequence>
<reference evidence="2" key="1">
    <citation type="submission" date="2022-11" db="UniProtKB">
        <authorList>
            <consortium name="WormBaseParasite"/>
        </authorList>
    </citation>
    <scope>IDENTIFICATION</scope>
</reference>
<evidence type="ECO:0000313" key="2">
    <source>
        <dbReference type="WBParaSite" id="PS1159_v2.g1452.t1"/>
    </source>
</evidence>
<organism evidence="1 2">
    <name type="scientific">Panagrolaimus sp. PS1159</name>
    <dbReference type="NCBI Taxonomy" id="55785"/>
    <lineage>
        <taxon>Eukaryota</taxon>
        <taxon>Metazoa</taxon>
        <taxon>Ecdysozoa</taxon>
        <taxon>Nematoda</taxon>
        <taxon>Chromadorea</taxon>
        <taxon>Rhabditida</taxon>
        <taxon>Tylenchina</taxon>
        <taxon>Panagrolaimomorpha</taxon>
        <taxon>Panagrolaimoidea</taxon>
        <taxon>Panagrolaimidae</taxon>
        <taxon>Panagrolaimus</taxon>
    </lineage>
</organism>
<dbReference type="Proteomes" id="UP000887580">
    <property type="component" value="Unplaced"/>
</dbReference>